<dbReference type="STRING" id="638301.HMPREF0444_0064"/>
<accession>C8NDR9</accession>
<feature type="transmembrane region" description="Helical" evidence="1">
    <location>
        <begin position="26"/>
        <end position="49"/>
    </location>
</feature>
<keyword evidence="3" id="KW-1185">Reference proteome</keyword>
<keyword evidence="1" id="KW-0812">Transmembrane</keyword>
<dbReference type="RefSeq" id="WP_005604949.1">
    <property type="nucleotide sequence ID" value="NZ_CP102283.1"/>
</dbReference>
<dbReference type="eggNOG" id="COG2035">
    <property type="taxonomic scope" value="Bacteria"/>
</dbReference>
<gene>
    <name evidence="2" type="ORF">HMPREF0444_0064</name>
</gene>
<dbReference type="HOGENOM" id="CLU_055621_2_0_9"/>
<dbReference type="EMBL" id="ACKZ01000004">
    <property type="protein sequence ID" value="EEW38200.1"/>
    <property type="molecule type" value="Genomic_DNA"/>
</dbReference>
<keyword evidence="1" id="KW-1133">Transmembrane helix</keyword>
<dbReference type="InterPro" id="IPR007163">
    <property type="entry name" value="VCA0040-like"/>
</dbReference>
<reference evidence="2 3" key="1">
    <citation type="submission" date="2009-08" db="EMBL/GenBank/DDBJ databases">
        <authorList>
            <person name="Muzny D."/>
            <person name="Qin X."/>
            <person name="Deng J."/>
            <person name="Jiang H."/>
            <person name="Liu Y."/>
            <person name="Qu J."/>
            <person name="Song X.-Z."/>
            <person name="Zhang L."/>
            <person name="Thornton R."/>
            <person name="Coyle M."/>
            <person name="Francisco L."/>
            <person name="Jackson L."/>
            <person name="Javaid M."/>
            <person name="Korchina V."/>
            <person name="Kovar C."/>
            <person name="Mata R."/>
            <person name="Mathew T."/>
            <person name="Ngo R."/>
            <person name="Nguyen L."/>
            <person name="Nguyen N."/>
            <person name="Okwuonu G."/>
            <person name="Ongeri F."/>
            <person name="Pham C."/>
            <person name="Simmons D."/>
            <person name="Wilczek-Boney K."/>
            <person name="Hale W."/>
            <person name="Jakkamsetti A."/>
            <person name="Pham P."/>
            <person name="Ruth R."/>
            <person name="San Lucas F."/>
            <person name="Warren J."/>
            <person name="Zhang J."/>
            <person name="Zhao Z."/>
            <person name="Zhou C."/>
            <person name="Zhu D."/>
            <person name="Lee S."/>
            <person name="Bess C."/>
            <person name="Blankenburg K."/>
            <person name="Forbes L."/>
            <person name="Fu Q."/>
            <person name="Gubbala S."/>
            <person name="Hirani K."/>
            <person name="Jayaseelan J.C."/>
            <person name="Lara F."/>
            <person name="Munidasa M."/>
            <person name="Palculict T."/>
            <person name="Patil S."/>
            <person name="Pu L.-L."/>
            <person name="Saada N."/>
            <person name="Tang L."/>
            <person name="Weissenberger G."/>
            <person name="Zhu Y."/>
            <person name="Hemphill L."/>
            <person name="Shang Y."/>
            <person name="Youmans B."/>
            <person name="Ayvaz T."/>
            <person name="Ross M."/>
            <person name="Santibanez J."/>
            <person name="Aqrawi P."/>
            <person name="Gross S."/>
            <person name="Joshi V."/>
            <person name="Fowler G."/>
            <person name="Nazareth L."/>
            <person name="Reid J."/>
            <person name="Worley K."/>
            <person name="Petrosino J."/>
            <person name="Highlander S."/>
            <person name="Gibbs R."/>
        </authorList>
    </citation>
    <scope>NUCLEOTIDE SEQUENCE [LARGE SCALE GENOMIC DNA]</scope>
    <source>
        <strain evidence="2 3">ATCC 49175</strain>
    </source>
</reference>
<dbReference type="GeneID" id="78411669"/>
<comment type="caution">
    <text evidence="2">The sequence shown here is derived from an EMBL/GenBank/DDBJ whole genome shotgun (WGS) entry which is preliminary data.</text>
</comment>
<evidence type="ECO:0000313" key="2">
    <source>
        <dbReference type="EMBL" id="EEW38200.1"/>
    </source>
</evidence>
<feature type="transmembrane region" description="Helical" evidence="1">
    <location>
        <begin position="98"/>
        <end position="115"/>
    </location>
</feature>
<dbReference type="PANTHER" id="PTHR37308">
    <property type="entry name" value="INTEGRAL MEMBRANE PROTEIN"/>
    <property type="match status" value="1"/>
</dbReference>
<sequence length="285" mass="31265">MEQRSTQHQLDKQKKNDWFLRFFKGMFIGSGFILPGVSGGALAAIFGLYERMIAFLANVTKDFKKNVLFFLPVGIGALAGIVILSFGVSYLLGNFETIILWFFIGCIVGTIPALWKEAGKEGRSTRDIIILIASFVGGCLLLYLGENAIGGSVEANFFTWMIAGGLIALGIIVPGLSPSNFIVYMGMYKQMSDGFKTLDMSVILPIALGGLVTLALFSKLVHYIFKKAYPQLFHFIFGIVLASTVMIIPTNYAGFDIVQYLACVVMLGFGTWLGAFMAKLEDTYK</sequence>
<dbReference type="Proteomes" id="UP000005926">
    <property type="component" value="Unassembled WGS sequence"/>
</dbReference>
<feature type="transmembrane region" description="Helical" evidence="1">
    <location>
        <begin position="197"/>
        <end position="217"/>
    </location>
</feature>
<dbReference type="PANTHER" id="PTHR37308:SF1">
    <property type="entry name" value="POLYPRENYL-PHOSPHATE TRANSPORTER"/>
    <property type="match status" value="1"/>
</dbReference>
<feature type="transmembrane region" description="Helical" evidence="1">
    <location>
        <begin position="260"/>
        <end position="278"/>
    </location>
</feature>
<feature type="transmembrane region" description="Helical" evidence="1">
    <location>
        <begin position="69"/>
        <end position="92"/>
    </location>
</feature>
<feature type="transmembrane region" description="Helical" evidence="1">
    <location>
        <begin position="157"/>
        <end position="176"/>
    </location>
</feature>
<evidence type="ECO:0000313" key="3">
    <source>
        <dbReference type="Proteomes" id="UP000005926"/>
    </source>
</evidence>
<feature type="transmembrane region" description="Helical" evidence="1">
    <location>
        <begin position="127"/>
        <end position="145"/>
    </location>
</feature>
<proteinExistence type="predicted"/>
<feature type="transmembrane region" description="Helical" evidence="1">
    <location>
        <begin position="229"/>
        <end position="248"/>
    </location>
</feature>
<protein>
    <recommendedName>
        <fullName evidence="4">DUF368 domain-containing protein</fullName>
    </recommendedName>
</protein>
<dbReference type="Pfam" id="PF04018">
    <property type="entry name" value="VCA0040-like"/>
    <property type="match status" value="1"/>
</dbReference>
<evidence type="ECO:0008006" key="4">
    <source>
        <dbReference type="Google" id="ProtNLM"/>
    </source>
</evidence>
<dbReference type="AlphaFoldDB" id="C8NDR9"/>
<keyword evidence="1" id="KW-0472">Membrane</keyword>
<evidence type="ECO:0000256" key="1">
    <source>
        <dbReference type="SAM" id="Phobius"/>
    </source>
</evidence>
<organism evidence="2 3">
    <name type="scientific">Granulicatella adiacens ATCC 49175</name>
    <dbReference type="NCBI Taxonomy" id="638301"/>
    <lineage>
        <taxon>Bacteria</taxon>
        <taxon>Bacillati</taxon>
        <taxon>Bacillota</taxon>
        <taxon>Bacilli</taxon>
        <taxon>Lactobacillales</taxon>
        <taxon>Carnobacteriaceae</taxon>
        <taxon>Granulicatella</taxon>
    </lineage>
</organism>
<name>C8NDR9_9LACT</name>